<evidence type="ECO:0000256" key="3">
    <source>
        <dbReference type="ARBA" id="ARBA00022723"/>
    </source>
</evidence>
<dbReference type="SMART" id="SM00729">
    <property type="entry name" value="Elp3"/>
    <property type="match status" value="1"/>
</dbReference>
<dbReference type="InterPro" id="IPR051198">
    <property type="entry name" value="BchE-like"/>
</dbReference>
<dbReference type="Gene3D" id="3.30.750.200">
    <property type="match status" value="1"/>
</dbReference>
<dbReference type="GO" id="GO:0051536">
    <property type="term" value="F:iron-sulfur cluster binding"/>
    <property type="evidence" value="ECO:0007669"/>
    <property type="project" value="UniProtKB-KW"/>
</dbReference>
<gene>
    <name evidence="7" type="ORF">A2140_00505</name>
</gene>
<dbReference type="STRING" id="1817756.A2140_00505"/>
<dbReference type="EMBL" id="MFSQ01000048">
    <property type="protein sequence ID" value="OGI40889.1"/>
    <property type="molecule type" value="Genomic_DNA"/>
</dbReference>
<organism evidence="7 8">
    <name type="scientific">Candidatus Muproteobacteria bacterium RBG_16_62_13</name>
    <dbReference type="NCBI Taxonomy" id="1817756"/>
    <lineage>
        <taxon>Bacteria</taxon>
        <taxon>Pseudomonadati</taxon>
        <taxon>Pseudomonadota</taxon>
        <taxon>Candidatus Muproteobacteria</taxon>
    </lineage>
</organism>
<dbReference type="Proteomes" id="UP000178379">
    <property type="component" value="Unassembled WGS sequence"/>
</dbReference>
<comment type="caution">
    <text evidence="7">The sequence shown here is derived from an EMBL/GenBank/DDBJ whole genome shotgun (WGS) entry which is preliminary data.</text>
</comment>
<evidence type="ECO:0000256" key="1">
    <source>
        <dbReference type="ARBA" id="ARBA00001966"/>
    </source>
</evidence>
<protein>
    <recommendedName>
        <fullName evidence="6">Radical SAM core domain-containing protein</fullName>
    </recommendedName>
</protein>
<keyword evidence="5" id="KW-0411">Iron-sulfur</keyword>
<reference evidence="7 8" key="1">
    <citation type="journal article" date="2016" name="Nat. Commun.">
        <title>Thousands of microbial genomes shed light on interconnected biogeochemical processes in an aquifer system.</title>
        <authorList>
            <person name="Anantharaman K."/>
            <person name="Brown C.T."/>
            <person name="Hug L.A."/>
            <person name="Sharon I."/>
            <person name="Castelle C.J."/>
            <person name="Probst A.J."/>
            <person name="Thomas B.C."/>
            <person name="Singh A."/>
            <person name="Wilkins M.J."/>
            <person name="Karaoz U."/>
            <person name="Brodie E.L."/>
            <person name="Williams K.H."/>
            <person name="Hubbard S.S."/>
            <person name="Banfield J.F."/>
        </authorList>
    </citation>
    <scope>NUCLEOTIDE SEQUENCE [LARGE SCALE GENOMIC DNA]</scope>
</reference>
<keyword evidence="3" id="KW-0479">Metal-binding</keyword>
<sequence>MIMFVSDNFNKFPRVRELLQAFIEERLNLRFFCQCDTQIYKDPELIELLGRAGCFEMFVGIESFSRDALKGVAKFHNHPQCYAEIVNMCNAAGIRAHFSNIIGFPNDDEESIEHHIDVLKSLLPKVASFFILTPIPGTEQYDDYRQAGLITEHNLDRFDASNLTWRHPKLSAEQLLEKLYHCYTTYHGFVLRMNKGLTKEDQRIAIFNRFTAAQRMHPMAGGIDRLKIDAVGDYIELRRATYDIDLAPLPNSLQLSVSDEALNRRADWRVPRAEVPA</sequence>
<dbReference type="PROSITE" id="PS51918">
    <property type="entry name" value="RADICAL_SAM"/>
    <property type="match status" value="1"/>
</dbReference>
<dbReference type="InterPro" id="IPR007197">
    <property type="entry name" value="rSAM"/>
</dbReference>
<evidence type="ECO:0000256" key="5">
    <source>
        <dbReference type="ARBA" id="ARBA00023014"/>
    </source>
</evidence>
<dbReference type="PANTHER" id="PTHR43409">
    <property type="entry name" value="ANAEROBIC MAGNESIUM-PROTOPORPHYRIN IX MONOMETHYL ESTER CYCLASE-RELATED"/>
    <property type="match status" value="1"/>
</dbReference>
<dbReference type="SUPFAM" id="SSF102114">
    <property type="entry name" value="Radical SAM enzymes"/>
    <property type="match status" value="1"/>
</dbReference>
<dbReference type="GO" id="GO:0003824">
    <property type="term" value="F:catalytic activity"/>
    <property type="evidence" value="ECO:0007669"/>
    <property type="project" value="InterPro"/>
</dbReference>
<keyword evidence="4" id="KW-0408">Iron</keyword>
<comment type="cofactor">
    <cofactor evidence="1">
        <name>[4Fe-4S] cluster</name>
        <dbReference type="ChEBI" id="CHEBI:49883"/>
    </cofactor>
</comment>
<feature type="domain" description="Radical SAM core" evidence="6">
    <location>
        <begin position="1"/>
        <end position="168"/>
    </location>
</feature>
<dbReference type="GO" id="GO:0046872">
    <property type="term" value="F:metal ion binding"/>
    <property type="evidence" value="ECO:0007669"/>
    <property type="project" value="UniProtKB-KW"/>
</dbReference>
<dbReference type="InterPro" id="IPR058240">
    <property type="entry name" value="rSAM_sf"/>
</dbReference>
<accession>A0A1F6T770</accession>
<dbReference type="Pfam" id="PF04055">
    <property type="entry name" value="Radical_SAM"/>
    <property type="match status" value="1"/>
</dbReference>
<dbReference type="PANTHER" id="PTHR43409:SF7">
    <property type="entry name" value="BLL1977 PROTEIN"/>
    <property type="match status" value="1"/>
</dbReference>
<dbReference type="AlphaFoldDB" id="A0A1F6T770"/>
<evidence type="ECO:0000313" key="7">
    <source>
        <dbReference type="EMBL" id="OGI40889.1"/>
    </source>
</evidence>
<evidence type="ECO:0000313" key="8">
    <source>
        <dbReference type="Proteomes" id="UP000178379"/>
    </source>
</evidence>
<proteinExistence type="predicted"/>
<keyword evidence="2" id="KW-0949">S-adenosyl-L-methionine</keyword>
<dbReference type="InterPro" id="IPR006638">
    <property type="entry name" value="Elp3/MiaA/NifB-like_rSAM"/>
</dbReference>
<evidence type="ECO:0000259" key="6">
    <source>
        <dbReference type="PROSITE" id="PS51918"/>
    </source>
</evidence>
<evidence type="ECO:0000256" key="2">
    <source>
        <dbReference type="ARBA" id="ARBA00022691"/>
    </source>
</evidence>
<evidence type="ECO:0000256" key="4">
    <source>
        <dbReference type="ARBA" id="ARBA00023004"/>
    </source>
</evidence>
<name>A0A1F6T770_9PROT</name>